<keyword evidence="2" id="KW-0446">Lipid-binding</keyword>
<dbReference type="CDD" id="cd01959">
    <property type="entry name" value="nsLTP2"/>
    <property type="match status" value="1"/>
</dbReference>
<dbReference type="InterPro" id="IPR033872">
    <property type="entry name" value="nsLTP2"/>
</dbReference>
<dbReference type="AlphaFoldDB" id="A0A200Q7U2"/>
<dbReference type="InterPro" id="IPR016140">
    <property type="entry name" value="Bifunc_inhib/LTP/seed_store"/>
</dbReference>
<keyword evidence="1" id="KW-0813">Transport</keyword>
<dbReference type="OrthoDB" id="665742at2759"/>
<evidence type="ECO:0000313" key="5">
    <source>
        <dbReference type="EMBL" id="OVA06504.1"/>
    </source>
</evidence>
<feature type="chain" id="PRO_5013165750" evidence="3">
    <location>
        <begin position="32"/>
        <end position="99"/>
    </location>
</feature>
<sequence>MKSNTSSYLVVVVFAAVVALLLMSEAPVSMAATCKATELASCFNAITSSAPPSAACCSKLKEQVPCLCQYVRDPNLAKYVNTANARRVAKTCGVAFPNC</sequence>
<gene>
    <name evidence="5" type="ORF">BVC80_479g106</name>
</gene>
<dbReference type="OMA" id="HIAVFAI"/>
<dbReference type="InParanoid" id="A0A200Q7U2"/>
<organism evidence="5 6">
    <name type="scientific">Macleaya cordata</name>
    <name type="common">Five-seeded plume-poppy</name>
    <name type="synonym">Bocconia cordata</name>
    <dbReference type="NCBI Taxonomy" id="56857"/>
    <lineage>
        <taxon>Eukaryota</taxon>
        <taxon>Viridiplantae</taxon>
        <taxon>Streptophyta</taxon>
        <taxon>Embryophyta</taxon>
        <taxon>Tracheophyta</taxon>
        <taxon>Spermatophyta</taxon>
        <taxon>Magnoliopsida</taxon>
        <taxon>Ranunculales</taxon>
        <taxon>Papaveraceae</taxon>
        <taxon>Papaveroideae</taxon>
        <taxon>Macleaya</taxon>
    </lineage>
</organism>
<dbReference type="SMART" id="SM00499">
    <property type="entry name" value="AAI"/>
    <property type="match status" value="1"/>
</dbReference>
<dbReference type="EMBL" id="MVGT01002801">
    <property type="protein sequence ID" value="OVA06504.1"/>
    <property type="molecule type" value="Genomic_DNA"/>
</dbReference>
<comment type="caution">
    <text evidence="5">The sequence shown here is derived from an EMBL/GenBank/DDBJ whole genome shotgun (WGS) entry which is preliminary data.</text>
</comment>
<reference evidence="5 6" key="1">
    <citation type="journal article" date="2017" name="Mol. Plant">
        <title>The Genome of Medicinal Plant Macleaya cordata Provides New Insights into Benzylisoquinoline Alkaloids Metabolism.</title>
        <authorList>
            <person name="Liu X."/>
            <person name="Liu Y."/>
            <person name="Huang P."/>
            <person name="Ma Y."/>
            <person name="Qing Z."/>
            <person name="Tang Q."/>
            <person name="Cao H."/>
            <person name="Cheng P."/>
            <person name="Zheng Y."/>
            <person name="Yuan Z."/>
            <person name="Zhou Y."/>
            <person name="Liu J."/>
            <person name="Tang Z."/>
            <person name="Zhuo Y."/>
            <person name="Zhang Y."/>
            <person name="Yu L."/>
            <person name="Huang J."/>
            <person name="Yang P."/>
            <person name="Peng Q."/>
            <person name="Zhang J."/>
            <person name="Jiang W."/>
            <person name="Zhang Z."/>
            <person name="Lin K."/>
            <person name="Ro D.K."/>
            <person name="Chen X."/>
            <person name="Xiong X."/>
            <person name="Shang Y."/>
            <person name="Huang S."/>
            <person name="Zeng J."/>
        </authorList>
    </citation>
    <scope>NUCLEOTIDE SEQUENCE [LARGE SCALE GENOMIC DNA]</scope>
    <source>
        <strain evidence="6">cv. BLH2017</strain>
        <tissue evidence="5">Root</tissue>
    </source>
</reference>
<keyword evidence="3" id="KW-0732">Signal</keyword>
<dbReference type="STRING" id="56857.A0A200Q7U2"/>
<evidence type="ECO:0000256" key="3">
    <source>
        <dbReference type="SAM" id="SignalP"/>
    </source>
</evidence>
<feature type="domain" description="Bifunctional inhibitor/plant lipid transfer protein/seed storage helical" evidence="4">
    <location>
        <begin position="34"/>
        <end position="99"/>
    </location>
</feature>
<evidence type="ECO:0000256" key="1">
    <source>
        <dbReference type="ARBA" id="ARBA00022448"/>
    </source>
</evidence>
<keyword evidence="6" id="KW-1185">Reference proteome</keyword>
<dbReference type="PANTHER" id="PTHR33214">
    <property type="entry name" value="BIFUNCTIONAL INHIBITOR/LIPID-TRANSFER PROTEIN/SEED STORAGE 2S ALBUMIN SUPERFAMILY PROTEIN"/>
    <property type="match status" value="1"/>
</dbReference>
<name>A0A200Q7U2_MACCD</name>
<proteinExistence type="predicted"/>
<feature type="signal peptide" evidence="3">
    <location>
        <begin position="1"/>
        <end position="31"/>
    </location>
</feature>
<protein>
    <submittedName>
        <fullName evidence="5">Bifunctional inhibitor/plant lipid transfer protein/seed storage helical domain</fullName>
    </submittedName>
</protein>
<dbReference type="Pfam" id="PF00234">
    <property type="entry name" value="Tryp_alpha_amyl"/>
    <property type="match status" value="1"/>
</dbReference>
<dbReference type="PANTHER" id="PTHR33214:SF69">
    <property type="entry name" value="BIFUNCTIONAL INHIBITOR_LIPID-TRANSFER PROTEIN_SEED STORAGE 2S ALBUMIN SUPERFAMILY PROTEIN"/>
    <property type="match status" value="1"/>
</dbReference>
<dbReference type="GO" id="GO:0006869">
    <property type="term" value="P:lipid transport"/>
    <property type="evidence" value="ECO:0007669"/>
    <property type="project" value="InterPro"/>
</dbReference>
<dbReference type="GO" id="GO:0008289">
    <property type="term" value="F:lipid binding"/>
    <property type="evidence" value="ECO:0007669"/>
    <property type="project" value="UniProtKB-KW"/>
</dbReference>
<dbReference type="Gene3D" id="1.10.110.10">
    <property type="entry name" value="Plant lipid-transfer and hydrophobic proteins"/>
    <property type="match status" value="1"/>
</dbReference>
<dbReference type="Proteomes" id="UP000195402">
    <property type="component" value="Unassembled WGS sequence"/>
</dbReference>
<evidence type="ECO:0000259" key="4">
    <source>
        <dbReference type="SMART" id="SM00499"/>
    </source>
</evidence>
<dbReference type="InterPro" id="IPR036312">
    <property type="entry name" value="Bifun_inhib/LTP/seed_sf"/>
</dbReference>
<evidence type="ECO:0000313" key="6">
    <source>
        <dbReference type="Proteomes" id="UP000195402"/>
    </source>
</evidence>
<evidence type="ECO:0000256" key="2">
    <source>
        <dbReference type="ARBA" id="ARBA00023121"/>
    </source>
</evidence>
<accession>A0A200Q7U2</accession>
<dbReference type="SUPFAM" id="SSF47699">
    <property type="entry name" value="Bifunctional inhibitor/lipid-transfer protein/seed storage 2S albumin"/>
    <property type="match status" value="1"/>
</dbReference>